<feature type="transmembrane region" description="Helical" evidence="1">
    <location>
        <begin position="52"/>
        <end position="71"/>
    </location>
</feature>
<keyword evidence="1" id="KW-0472">Membrane</keyword>
<reference evidence="2" key="1">
    <citation type="submission" date="2024-07" db="EMBL/GenBank/DDBJ databases">
        <title>Identification and characteristics of an arsenic-resistant bacterial isolate, which belongs to a novel species.</title>
        <authorList>
            <person name="Juszczyk A."/>
            <person name="Kowalczyk A."/>
            <person name="Was K."/>
            <person name="Kosowicz W."/>
            <person name="Budzyn A."/>
            <person name="Latowski D."/>
        </authorList>
    </citation>
    <scope>NUCLEOTIDE SEQUENCE</scope>
    <source>
        <strain evidence="2">As8PL</strain>
    </source>
</reference>
<dbReference type="Pfam" id="PF13789">
    <property type="entry name" value="DUF4181"/>
    <property type="match status" value="1"/>
</dbReference>
<evidence type="ECO:0000256" key="1">
    <source>
        <dbReference type="SAM" id="Phobius"/>
    </source>
</evidence>
<accession>A0AB39BVM1</accession>
<dbReference type="RefSeq" id="WP_368505177.1">
    <property type="nucleotide sequence ID" value="NZ_CP162551.1"/>
</dbReference>
<sequence length="136" mass="16311">MYGVVSTFLIVFGIILLLVVLFNTIMRKWLRVEKKKFFSYNHINEKHKKIDWTIRITTIIAIFIGYVISIMRGSTEMIWALQPWFILLVFIVVSEMVRAIMERKYAENPNDYKFTISQIIFFLILFFTLYKTDFFG</sequence>
<organism evidence="2">
    <name type="scientific">Alkalihalophilus sp. As8PL</name>
    <dbReference type="NCBI Taxonomy" id="3237103"/>
    <lineage>
        <taxon>Bacteria</taxon>
        <taxon>Bacillati</taxon>
        <taxon>Bacillota</taxon>
        <taxon>Bacilli</taxon>
        <taxon>Bacillales</taxon>
        <taxon>Bacillaceae</taxon>
        <taxon>Alkalihalophilus</taxon>
    </lineage>
</organism>
<gene>
    <name evidence="2" type="ORF">AB3N04_05905</name>
</gene>
<dbReference type="AlphaFoldDB" id="A0AB39BVM1"/>
<protein>
    <submittedName>
        <fullName evidence="2">DUF4181 domain-containing protein</fullName>
    </submittedName>
</protein>
<dbReference type="InterPro" id="IPR025441">
    <property type="entry name" value="DUF4181"/>
</dbReference>
<name>A0AB39BVM1_9BACI</name>
<feature type="transmembrane region" description="Helical" evidence="1">
    <location>
        <begin position="112"/>
        <end position="130"/>
    </location>
</feature>
<feature type="transmembrane region" description="Helical" evidence="1">
    <location>
        <begin position="6"/>
        <end position="26"/>
    </location>
</feature>
<keyword evidence="1" id="KW-0812">Transmembrane</keyword>
<keyword evidence="1" id="KW-1133">Transmembrane helix</keyword>
<proteinExistence type="predicted"/>
<dbReference type="EMBL" id="CP162551">
    <property type="protein sequence ID" value="XDI37849.1"/>
    <property type="molecule type" value="Genomic_DNA"/>
</dbReference>
<evidence type="ECO:0000313" key="2">
    <source>
        <dbReference type="EMBL" id="XDI37849.1"/>
    </source>
</evidence>
<feature type="transmembrane region" description="Helical" evidence="1">
    <location>
        <begin position="77"/>
        <end position="100"/>
    </location>
</feature>